<feature type="domain" description="NadR/Ttd14 AAA" evidence="2">
    <location>
        <begin position="147"/>
        <end position="310"/>
    </location>
</feature>
<dbReference type="PANTHER" id="PTHR37512:SF1">
    <property type="entry name" value="NADR_TTD14 AAA DOMAIN-CONTAINING PROTEIN"/>
    <property type="match status" value="1"/>
</dbReference>
<evidence type="ECO:0000259" key="2">
    <source>
        <dbReference type="Pfam" id="PF13521"/>
    </source>
</evidence>
<name>A0A518KB26_9BACT</name>
<dbReference type="Gene3D" id="3.40.50.620">
    <property type="entry name" value="HUPs"/>
    <property type="match status" value="1"/>
</dbReference>
<dbReference type="EMBL" id="CP036349">
    <property type="protein sequence ID" value="QDV74978.1"/>
    <property type="molecule type" value="Genomic_DNA"/>
</dbReference>
<dbReference type="Proteomes" id="UP000316426">
    <property type="component" value="Chromosome"/>
</dbReference>
<dbReference type="Pfam" id="PF13521">
    <property type="entry name" value="AAA_28"/>
    <property type="match status" value="1"/>
</dbReference>
<dbReference type="InterPro" id="IPR052735">
    <property type="entry name" value="NAD_biosynth-regulator"/>
</dbReference>
<dbReference type="NCBIfam" id="TIGR00125">
    <property type="entry name" value="cyt_tran_rel"/>
    <property type="match status" value="1"/>
</dbReference>
<dbReference type="InterPro" id="IPR027417">
    <property type="entry name" value="P-loop_NTPase"/>
</dbReference>
<dbReference type="Gene3D" id="3.40.50.300">
    <property type="entry name" value="P-loop containing nucleotide triphosphate hydrolases"/>
    <property type="match status" value="1"/>
</dbReference>
<evidence type="ECO:0000313" key="3">
    <source>
        <dbReference type="EMBL" id="QDV74978.1"/>
    </source>
</evidence>
<protein>
    <submittedName>
        <fullName evidence="3">Trifunctional NAD biosynthesis/regulator protein NadR</fullName>
    </submittedName>
</protein>
<evidence type="ECO:0000259" key="1">
    <source>
        <dbReference type="Pfam" id="PF01467"/>
    </source>
</evidence>
<organism evidence="3 4">
    <name type="scientific">Botrimarina mediterranea</name>
    <dbReference type="NCBI Taxonomy" id="2528022"/>
    <lineage>
        <taxon>Bacteria</taxon>
        <taxon>Pseudomonadati</taxon>
        <taxon>Planctomycetota</taxon>
        <taxon>Planctomycetia</taxon>
        <taxon>Pirellulales</taxon>
        <taxon>Lacipirellulaceae</taxon>
        <taxon>Botrimarina</taxon>
    </lineage>
</organism>
<dbReference type="InterPro" id="IPR038727">
    <property type="entry name" value="NadR/Ttd14_AAA_dom"/>
</dbReference>
<keyword evidence="4" id="KW-1185">Reference proteome</keyword>
<reference evidence="3 4" key="1">
    <citation type="submission" date="2019-02" db="EMBL/GenBank/DDBJ databases">
        <title>Deep-cultivation of Planctomycetes and their phenomic and genomic characterization uncovers novel biology.</title>
        <authorList>
            <person name="Wiegand S."/>
            <person name="Jogler M."/>
            <person name="Boedeker C."/>
            <person name="Pinto D."/>
            <person name="Vollmers J."/>
            <person name="Rivas-Marin E."/>
            <person name="Kohn T."/>
            <person name="Peeters S.H."/>
            <person name="Heuer A."/>
            <person name="Rast P."/>
            <person name="Oberbeckmann S."/>
            <person name="Bunk B."/>
            <person name="Jeske O."/>
            <person name="Meyerdierks A."/>
            <person name="Storesund J.E."/>
            <person name="Kallscheuer N."/>
            <person name="Luecker S."/>
            <person name="Lage O.M."/>
            <person name="Pohl T."/>
            <person name="Merkel B.J."/>
            <person name="Hornburger P."/>
            <person name="Mueller R.-W."/>
            <person name="Bruemmer F."/>
            <person name="Labrenz M."/>
            <person name="Spormann A.M."/>
            <person name="Op den Camp H."/>
            <person name="Overmann J."/>
            <person name="Amann R."/>
            <person name="Jetten M.S.M."/>
            <person name="Mascher T."/>
            <person name="Medema M.H."/>
            <person name="Devos D.P."/>
            <person name="Kaster A.-K."/>
            <person name="Ovreas L."/>
            <person name="Rohde M."/>
            <person name="Galperin M.Y."/>
            <person name="Jogler C."/>
        </authorList>
    </citation>
    <scope>NUCLEOTIDE SEQUENCE [LARGE SCALE GENOMIC DNA]</scope>
    <source>
        <strain evidence="3 4">Spa11</strain>
    </source>
</reference>
<proteinExistence type="predicted"/>
<dbReference type="InterPro" id="IPR014729">
    <property type="entry name" value="Rossmann-like_a/b/a_fold"/>
</dbReference>
<dbReference type="AlphaFoldDB" id="A0A518KB26"/>
<accession>A0A518KB26</accession>
<dbReference type="InterPro" id="IPR004821">
    <property type="entry name" value="Cyt_trans-like"/>
</dbReference>
<sequence>MTLGFIVGKFYPPHHGHKHLINTARAQVDQLIVMVAHHASQKIPGELRKAWLEEIHPDCEIHLVPDELDDDSQQWAEFTVRYLGRSPDVVFTSEDYGHEYARLMGAQHVMVDRNRSDVPISGTAVRSAPLDNLDFLEPCVRAFFVRRVVLIGAESTGKTTLANMLADRWQTTWVPEYGREHWERKVAGLPMSGPLPVWTDEEFVHIANEQQARENLAARSANRVLVCDTNAFATGTWFERYRNHRSLAVDAIGAADKADLYLIPTPDVPFVQDGFRDGESVRSWMHARFVEQLSEGRVNWRQLNGTYAERLQQAENAVTELMSKSWESE</sequence>
<feature type="domain" description="Cytidyltransferase-like" evidence="1">
    <location>
        <begin position="6"/>
        <end position="127"/>
    </location>
</feature>
<dbReference type="Pfam" id="PF01467">
    <property type="entry name" value="CTP_transf_like"/>
    <property type="match status" value="1"/>
</dbReference>
<evidence type="ECO:0000313" key="4">
    <source>
        <dbReference type="Proteomes" id="UP000316426"/>
    </source>
</evidence>
<dbReference type="SUPFAM" id="SSF52374">
    <property type="entry name" value="Nucleotidylyl transferase"/>
    <property type="match status" value="1"/>
</dbReference>
<dbReference type="GO" id="GO:0003824">
    <property type="term" value="F:catalytic activity"/>
    <property type="evidence" value="ECO:0007669"/>
    <property type="project" value="InterPro"/>
</dbReference>
<dbReference type="KEGG" id="bmei:Spa11_31870"/>
<dbReference type="SUPFAM" id="SSF52540">
    <property type="entry name" value="P-loop containing nucleoside triphosphate hydrolases"/>
    <property type="match status" value="1"/>
</dbReference>
<dbReference type="PANTHER" id="PTHR37512">
    <property type="entry name" value="TRIFUNCTIONAL NAD BIOSYNTHESIS/REGULATOR PROTEIN NADR"/>
    <property type="match status" value="1"/>
</dbReference>
<dbReference type="RefSeq" id="WP_145113868.1">
    <property type="nucleotide sequence ID" value="NZ_CP036349.1"/>
</dbReference>
<gene>
    <name evidence="3" type="primary">nadR</name>
    <name evidence="3" type="ORF">Spa11_31870</name>
</gene>